<name>A0A2G2XDI9_CAPBA</name>
<dbReference type="PANTHER" id="PTHR19865">
    <property type="entry name" value="U3 SMALL NUCLEOLAR RNA INTERACTING PROTEIN 2"/>
    <property type="match status" value="1"/>
</dbReference>
<dbReference type="OrthoDB" id="189968at2759"/>
<sequence>MDSVERDRSWPPDEALKLHGLGDSLELLLVRFLLASAMALKHSLFHVLTFRQGSSELFPGLVDRSIKIWNVEDRAYVNSTLFGHQTEVLIIDSLSKERVLTVG</sequence>
<accession>A0A2G2XDI9</accession>
<dbReference type="InterPro" id="IPR015943">
    <property type="entry name" value="WD40/YVTN_repeat-like_dom_sf"/>
</dbReference>
<protein>
    <submittedName>
        <fullName evidence="5">U3 snoRNP-associated protein-like YAOH</fullName>
    </submittedName>
</protein>
<keyword evidence="3" id="KW-0677">Repeat</keyword>
<evidence type="ECO:0000256" key="3">
    <source>
        <dbReference type="ARBA" id="ARBA00022737"/>
    </source>
</evidence>
<dbReference type="GO" id="GO:0034511">
    <property type="term" value="F:U3 snoRNA binding"/>
    <property type="evidence" value="ECO:0007669"/>
    <property type="project" value="InterPro"/>
</dbReference>
<dbReference type="GO" id="GO:0032040">
    <property type="term" value="C:small-subunit processome"/>
    <property type="evidence" value="ECO:0007669"/>
    <property type="project" value="TreeGrafter"/>
</dbReference>
<dbReference type="AlphaFoldDB" id="A0A2G2XDI9"/>
<evidence type="ECO:0000313" key="6">
    <source>
        <dbReference type="Proteomes" id="UP000224567"/>
    </source>
</evidence>
<keyword evidence="2" id="KW-0853">WD repeat</keyword>
<comment type="subcellular location">
    <subcellularLocation>
        <location evidence="1">Nucleus</location>
    </subcellularLocation>
</comment>
<reference evidence="6" key="2">
    <citation type="journal article" date="2017" name="J. Anim. Genet.">
        <title>Multiple reference genome sequences of hot pepper reveal the massive evolution of plant disease resistance genes by retroduplication.</title>
        <authorList>
            <person name="Kim S."/>
            <person name="Park J."/>
            <person name="Yeom S.-I."/>
            <person name="Kim Y.-M."/>
            <person name="Seo E."/>
            <person name="Kim K.-T."/>
            <person name="Kim M.-S."/>
            <person name="Lee J.M."/>
            <person name="Cheong K."/>
            <person name="Shin H.-S."/>
            <person name="Kim S.-B."/>
            <person name="Han K."/>
            <person name="Lee J."/>
            <person name="Park M."/>
            <person name="Lee H.-A."/>
            <person name="Lee H.-Y."/>
            <person name="Lee Y."/>
            <person name="Oh S."/>
            <person name="Lee J.H."/>
            <person name="Choi E."/>
            <person name="Choi E."/>
            <person name="Lee S.E."/>
            <person name="Jeon J."/>
            <person name="Kim H."/>
            <person name="Choi G."/>
            <person name="Song H."/>
            <person name="Lee J."/>
            <person name="Lee S.-C."/>
            <person name="Kwon J.-K."/>
            <person name="Lee H.-Y."/>
            <person name="Koo N."/>
            <person name="Hong Y."/>
            <person name="Kim R.W."/>
            <person name="Kang W.-H."/>
            <person name="Huh J.H."/>
            <person name="Kang B.-C."/>
            <person name="Yang T.-J."/>
            <person name="Lee Y.-H."/>
            <person name="Bennetzen J.L."/>
            <person name="Choi D."/>
        </authorList>
    </citation>
    <scope>NUCLEOTIDE SEQUENCE [LARGE SCALE GENOMIC DNA]</scope>
    <source>
        <strain evidence="6">cv. PBC81</strain>
    </source>
</reference>
<dbReference type="STRING" id="33114.A0A2G2XDI9"/>
<dbReference type="EMBL" id="MLFT02000002">
    <property type="protein sequence ID" value="PHT55563.1"/>
    <property type="molecule type" value="Genomic_DNA"/>
</dbReference>
<reference evidence="5 6" key="1">
    <citation type="journal article" date="2017" name="Genome Biol.">
        <title>New reference genome sequences of hot pepper reveal the massive evolution of plant disease-resistance genes by retroduplication.</title>
        <authorList>
            <person name="Kim S."/>
            <person name="Park J."/>
            <person name="Yeom S.I."/>
            <person name="Kim Y.M."/>
            <person name="Seo E."/>
            <person name="Kim K.T."/>
            <person name="Kim M.S."/>
            <person name="Lee J.M."/>
            <person name="Cheong K."/>
            <person name="Shin H.S."/>
            <person name="Kim S.B."/>
            <person name="Han K."/>
            <person name="Lee J."/>
            <person name="Park M."/>
            <person name="Lee H.A."/>
            <person name="Lee H.Y."/>
            <person name="Lee Y."/>
            <person name="Oh S."/>
            <person name="Lee J.H."/>
            <person name="Choi E."/>
            <person name="Choi E."/>
            <person name="Lee S.E."/>
            <person name="Jeon J."/>
            <person name="Kim H."/>
            <person name="Choi G."/>
            <person name="Song H."/>
            <person name="Lee J."/>
            <person name="Lee S.C."/>
            <person name="Kwon J.K."/>
            <person name="Lee H.Y."/>
            <person name="Koo N."/>
            <person name="Hong Y."/>
            <person name="Kim R.W."/>
            <person name="Kang W.H."/>
            <person name="Huh J.H."/>
            <person name="Kang B.C."/>
            <person name="Yang T.J."/>
            <person name="Lee Y.H."/>
            <person name="Bennetzen J.L."/>
            <person name="Choi D."/>
        </authorList>
    </citation>
    <scope>NUCLEOTIDE SEQUENCE [LARGE SCALE GENOMIC DNA]</scope>
    <source>
        <strain evidence="6">cv. PBC81</strain>
    </source>
</reference>
<evidence type="ECO:0000256" key="4">
    <source>
        <dbReference type="ARBA" id="ARBA00023242"/>
    </source>
</evidence>
<evidence type="ECO:0000256" key="2">
    <source>
        <dbReference type="ARBA" id="ARBA00022574"/>
    </source>
</evidence>
<keyword evidence="4" id="KW-0539">Nucleus</keyword>
<organism evidence="5 6">
    <name type="scientific">Capsicum baccatum</name>
    <name type="common">Peruvian pepper</name>
    <dbReference type="NCBI Taxonomy" id="33114"/>
    <lineage>
        <taxon>Eukaryota</taxon>
        <taxon>Viridiplantae</taxon>
        <taxon>Streptophyta</taxon>
        <taxon>Embryophyta</taxon>
        <taxon>Tracheophyta</taxon>
        <taxon>Spermatophyta</taxon>
        <taxon>Magnoliopsida</taxon>
        <taxon>eudicotyledons</taxon>
        <taxon>Gunneridae</taxon>
        <taxon>Pentapetalae</taxon>
        <taxon>asterids</taxon>
        <taxon>lamiids</taxon>
        <taxon>Solanales</taxon>
        <taxon>Solanaceae</taxon>
        <taxon>Solanoideae</taxon>
        <taxon>Capsiceae</taxon>
        <taxon>Capsicum</taxon>
    </lineage>
</organism>
<dbReference type="PANTHER" id="PTHR19865:SF0">
    <property type="entry name" value="U3 SMALL NUCLEOLAR RNA-INTERACTING PROTEIN 2"/>
    <property type="match status" value="1"/>
</dbReference>
<evidence type="ECO:0000313" key="5">
    <source>
        <dbReference type="EMBL" id="PHT55563.1"/>
    </source>
</evidence>
<dbReference type="Proteomes" id="UP000224567">
    <property type="component" value="Unassembled WGS sequence"/>
</dbReference>
<dbReference type="InterPro" id="IPR039241">
    <property type="entry name" value="Rrp9-like"/>
</dbReference>
<proteinExistence type="predicted"/>
<evidence type="ECO:0000256" key="1">
    <source>
        <dbReference type="ARBA" id="ARBA00004123"/>
    </source>
</evidence>
<comment type="caution">
    <text evidence="5">The sequence shown here is derived from an EMBL/GenBank/DDBJ whole genome shotgun (WGS) entry which is preliminary data.</text>
</comment>
<dbReference type="Gene3D" id="2.130.10.10">
    <property type="entry name" value="YVTN repeat-like/Quinoprotein amine dehydrogenase"/>
    <property type="match status" value="1"/>
</dbReference>
<keyword evidence="6" id="KW-1185">Reference proteome</keyword>
<gene>
    <name evidence="5" type="ORF">CQW23_04049</name>
</gene>